<dbReference type="Proteomes" id="UP001596036">
    <property type="component" value="Unassembled WGS sequence"/>
</dbReference>
<gene>
    <name evidence="2" type="ORF">ACFPN1_04280</name>
</gene>
<comment type="caution">
    <text evidence="2">The sequence shown here is derived from an EMBL/GenBank/DDBJ whole genome shotgun (WGS) entry which is preliminary data.</text>
</comment>
<dbReference type="Gene3D" id="3.90.1340.10">
    <property type="entry name" value="Phage tail collar domain"/>
    <property type="match status" value="1"/>
</dbReference>
<dbReference type="SUPFAM" id="SSF88874">
    <property type="entry name" value="Receptor-binding domain of short tail fibre protein gp12"/>
    <property type="match status" value="1"/>
</dbReference>
<dbReference type="InterPro" id="IPR037053">
    <property type="entry name" value="Phage_tail_collar_dom_sf"/>
</dbReference>
<dbReference type="Pfam" id="PF07484">
    <property type="entry name" value="Collar"/>
    <property type="match status" value="1"/>
</dbReference>
<reference evidence="3" key="1">
    <citation type="journal article" date="2019" name="Int. J. Syst. Evol. Microbiol.">
        <title>The Global Catalogue of Microorganisms (GCM) 10K type strain sequencing project: providing services to taxonomists for standard genome sequencing and annotation.</title>
        <authorList>
            <consortium name="The Broad Institute Genomics Platform"/>
            <consortium name="The Broad Institute Genome Sequencing Center for Infectious Disease"/>
            <person name="Wu L."/>
            <person name="Ma J."/>
        </authorList>
    </citation>
    <scope>NUCLEOTIDE SEQUENCE [LARGE SCALE GENOMIC DNA]</scope>
    <source>
        <strain evidence="3">KACC 11407</strain>
    </source>
</reference>
<proteinExistence type="predicted"/>
<dbReference type="EMBL" id="JBHSNM010000001">
    <property type="protein sequence ID" value="MFC5569286.1"/>
    <property type="molecule type" value="Genomic_DNA"/>
</dbReference>
<evidence type="ECO:0000313" key="2">
    <source>
        <dbReference type="EMBL" id="MFC5569286.1"/>
    </source>
</evidence>
<name>A0ABW0SK52_9GAMM</name>
<sequence length="177" mass="18395">MSEPYIGEIQIFGFNFAPKNWAQCAGQLLPISQNTALFSLLGTQYGGDGRVTFALPNLQDNAACNQGQGLGLTARTIGEAFGEPNVTLTDPEMPQHQHALTVFAQNDTSKRSSSPAAGYGLASPASSQAFAPNGSNLTGFAPGLIGTAGGGLPHSNQQPYLAMNFCIALQGIFPSFG</sequence>
<keyword evidence="3" id="KW-1185">Reference proteome</keyword>
<accession>A0ABW0SK52</accession>
<dbReference type="RefSeq" id="WP_386753278.1">
    <property type="nucleotide sequence ID" value="NZ_JBHSNM010000001.1"/>
</dbReference>
<dbReference type="InterPro" id="IPR011083">
    <property type="entry name" value="Phage_tail_collar_dom"/>
</dbReference>
<evidence type="ECO:0000313" key="3">
    <source>
        <dbReference type="Proteomes" id="UP001596036"/>
    </source>
</evidence>
<organism evidence="2 3">
    <name type="scientific">Lysobacter yangpyeongensis</name>
    <dbReference type="NCBI Taxonomy" id="346182"/>
    <lineage>
        <taxon>Bacteria</taxon>
        <taxon>Pseudomonadati</taxon>
        <taxon>Pseudomonadota</taxon>
        <taxon>Gammaproteobacteria</taxon>
        <taxon>Lysobacterales</taxon>
        <taxon>Lysobacteraceae</taxon>
        <taxon>Lysobacter</taxon>
    </lineage>
</organism>
<feature type="domain" description="Phage tail collar" evidence="1">
    <location>
        <begin position="7"/>
        <end position="61"/>
    </location>
</feature>
<evidence type="ECO:0000259" key="1">
    <source>
        <dbReference type="Pfam" id="PF07484"/>
    </source>
</evidence>
<protein>
    <submittedName>
        <fullName evidence="2">Phage tail protein</fullName>
    </submittedName>
</protein>